<dbReference type="Proteomes" id="UP000192374">
    <property type="component" value="Unassembled WGS sequence"/>
</dbReference>
<gene>
    <name evidence="4" type="ORF">BST37_05065</name>
</gene>
<dbReference type="Pfam" id="PF01075">
    <property type="entry name" value="Glyco_transf_9"/>
    <property type="match status" value="1"/>
</dbReference>
<proteinExistence type="predicted"/>
<dbReference type="PANTHER" id="PTHR30160">
    <property type="entry name" value="TETRAACYLDISACCHARIDE 4'-KINASE-RELATED"/>
    <property type="match status" value="1"/>
</dbReference>
<comment type="caution">
    <text evidence="4">The sequence shown here is derived from an EMBL/GenBank/DDBJ whole genome shotgun (WGS) entry which is preliminary data.</text>
</comment>
<dbReference type="SUPFAM" id="SSF53756">
    <property type="entry name" value="UDP-Glycosyltransferase/glycogen phosphorylase"/>
    <property type="match status" value="1"/>
</dbReference>
<name>A0ABX3T935_9MYCO</name>
<dbReference type="CDD" id="cd03789">
    <property type="entry name" value="GT9_LPS_heptosyltransferase"/>
    <property type="match status" value="1"/>
</dbReference>
<organism evidence="4 5">
    <name type="scientific">Mycobacterium noviomagense</name>
    <dbReference type="NCBI Taxonomy" id="459858"/>
    <lineage>
        <taxon>Bacteria</taxon>
        <taxon>Bacillati</taxon>
        <taxon>Actinomycetota</taxon>
        <taxon>Actinomycetes</taxon>
        <taxon>Mycobacteriales</taxon>
        <taxon>Mycobacteriaceae</taxon>
        <taxon>Mycobacterium</taxon>
    </lineage>
</organism>
<evidence type="ECO:0000256" key="3">
    <source>
        <dbReference type="SAM" id="MobiDB-lite"/>
    </source>
</evidence>
<feature type="region of interest" description="Disordered" evidence="3">
    <location>
        <begin position="1"/>
        <end position="20"/>
    </location>
</feature>
<keyword evidence="1" id="KW-0328">Glycosyltransferase</keyword>
<dbReference type="PANTHER" id="PTHR30160:SF1">
    <property type="entry name" value="LIPOPOLYSACCHARIDE 1,2-N-ACETYLGLUCOSAMINETRANSFERASE-RELATED"/>
    <property type="match status" value="1"/>
</dbReference>
<evidence type="ECO:0000313" key="5">
    <source>
        <dbReference type="Proteomes" id="UP000192374"/>
    </source>
</evidence>
<sequence>MSDAGRVTAPHQSQSEWKRASVPVPTVAVGAIEQRWPDVRRIAVLRGGGLGDLLMAVPAMEALGAAYPDAELVLLCAPPHTALLTTRPSPVSRALPLPQVPGIYDPANDGGYPPEQDRFWDWMRRHPIDLGVQLHGGGASSNPFVKSLRPKWTVGARADDAEPLTRWIPYRLYQHEVLRWLEVAGLAGAPPVTLEPSIAVTDADRQRAEQVMPSSSGPVVAVHAGARDARRRWPAKHFATVVSQCVNDGARVVIVGTPHEQELMREIAERARATVPCADADAVVTLSDLDLSALCGVLARCDVLVGNDSGVRHLAKAVGTATVGIFWLPNVFHYAPLGRSRDRVLMSWTSRCTVCDRDCVSAAPCSHDSSFVSDISPDAVMKELRDLLV</sequence>
<evidence type="ECO:0000256" key="1">
    <source>
        <dbReference type="ARBA" id="ARBA00022676"/>
    </source>
</evidence>
<evidence type="ECO:0000256" key="2">
    <source>
        <dbReference type="ARBA" id="ARBA00022679"/>
    </source>
</evidence>
<reference evidence="4 5" key="1">
    <citation type="submission" date="2017-02" db="EMBL/GenBank/DDBJ databases">
        <title>The new phylogeny of genus Mycobacterium.</title>
        <authorList>
            <person name="Tortoli E."/>
            <person name="Trovato A."/>
            <person name="Cirillo D.M."/>
        </authorList>
    </citation>
    <scope>NUCLEOTIDE SEQUENCE [LARGE SCALE GENOMIC DNA]</scope>
    <source>
        <strain evidence="4 5">DSM 45145</strain>
    </source>
</reference>
<evidence type="ECO:0008006" key="6">
    <source>
        <dbReference type="Google" id="ProtNLM"/>
    </source>
</evidence>
<accession>A0ABX3T935</accession>
<keyword evidence="2" id="KW-0808">Transferase</keyword>
<dbReference type="InterPro" id="IPR002201">
    <property type="entry name" value="Glyco_trans_9"/>
</dbReference>
<dbReference type="EMBL" id="MVIC01000005">
    <property type="protein sequence ID" value="ORB17158.1"/>
    <property type="molecule type" value="Genomic_DNA"/>
</dbReference>
<dbReference type="InterPro" id="IPR051199">
    <property type="entry name" value="LPS_LOS_Heptosyltrfase"/>
</dbReference>
<evidence type="ECO:0000313" key="4">
    <source>
        <dbReference type="EMBL" id="ORB17158.1"/>
    </source>
</evidence>
<keyword evidence="5" id="KW-1185">Reference proteome</keyword>
<protein>
    <recommendedName>
        <fullName evidence="6">Glycosyl transferase family 9</fullName>
    </recommendedName>
</protein>
<dbReference type="Gene3D" id="3.40.50.2000">
    <property type="entry name" value="Glycogen Phosphorylase B"/>
    <property type="match status" value="2"/>
</dbReference>